<dbReference type="Ensembl" id="ENSCHIT00000028441.1">
    <property type="protein sequence ID" value="ENSCHIP00000020605.1"/>
    <property type="gene ID" value="ENSCHIG00000019197.1"/>
</dbReference>
<evidence type="ECO:0000256" key="11">
    <source>
        <dbReference type="ARBA" id="ARBA00023136"/>
    </source>
</evidence>
<evidence type="ECO:0000313" key="15">
    <source>
        <dbReference type="Ensembl" id="ENSCHIP00000020605.1"/>
    </source>
</evidence>
<sequence length="335" mass="37019">MAPPAPVPASGGSGEVDELFDVKNAFYIGSYQQCINEAQRVKPSSPERDVERDVFLYRAYLAQRKYGVVLDEIKPSSAPELQAVRMLAEYLASDSRRDAIVAELDREMSRSVDVTNTTFLLMAASIYFYDQNPDAALRTLHQGDSLECMAMTVQILLKLDRLDLARREQAGAGQQGDKAVMSQLSPQGGEKLQDAYYIFQEMADKCSPTLLLLNGQAACHMAQGRWEAAEGVLQEALDKDSSHPETLINLVVLSQHLGKPPEVTNRYLSQLKDAHRSHPFIKEYQAKVPFLGLQQLPSEPSVPGSSGSQLPAPGAPFRFCSAPTRWQPPIWAVPK</sequence>
<evidence type="ECO:0000256" key="2">
    <source>
        <dbReference type="ARBA" id="ARBA00004347"/>
    </source>
</evidence>
<keyword evidence="11" id="KW-0472">Membrane</keyword>
<dbReference type="GO" id="GO:0006890">
    <property type="term" value="P:retrograde vesicle-mediated transport, Golgi to endoplasmic reticulum"/>
    <property type="evidence" value="ECO:0007669"/>
    <property type="project" value="InterPro"/>
</dbReference>
<comment type="function">
    <text evidence="13">The coatomer is a cytosolic protein complex that binds to dilysine motifs and reversibly associates with Golgi non-clathrin-coated vesicles, which further mediate biosynthetic protein transport from the ER, via the Golgi up to the trans Golgi network. The coatomer complex is required for budding from Golgi membranes, and is essential for the retrograde Golgi-to-ER transport of dilysine-tagged proteins. In mammals, the coatomer can only be recruited by membranes associated with ADP-ribosylation factors (ARFs), which are small GTP-binding proteins; the complex also influences the Golgi structural integrity, as well as the processing, activity, and endocytic recycling of LDL receptors.</text>
</comment>
<dbReference type="GO" id="GO:0005198">
    <property type="term" value="F:structural molecule activity"/>
    <property type="evidence" value="ECO:0007669"/>
    <property type="project" value="InterPro"/>
</dbReference>
<dbReference type="SUPFAM" id="SSF48452">
    <property type="entry name" value="TPR-like"/>
    <property type="match status" value="1"/>
</dbReference>
<accession>A0A452F8M5</accession>
<reference evidence="15" key="2">
    <citation type="submission" date="2025-08" db="UniProtKB">
        <authorList>
            <consortium name="Ensembl"/>
        </authorList>
    </citation>
    <scope>IDENTIFICATION</scope>
</reference>
<dbReference type="GO" id="GO:0000139">
    <property type="term" value="C:Golgi membrane"/>
    <property type="evidence" value="ECO:0007669"/>
    <property type="project" value="UniProtKB-SubCell"/>
</dbReference>
<dbReference type="Bgee" id="ENSCHIG00000019197">
    <property type="expression patterns" value="Expressed in rumen and 17 other cell types or tissues"/>
</dbReference>
<dbReference type="GO" id="GO:0006891">
    <property type="term" value="P:intra-Golgi vesicle-mediated transport"/>
    <property type="evidence" value="ECO:0007669"/>
    <property type="project" value="TreeGrafter"/>
</dbReference>
<dbReference type="PANTHER" id="PTHR10805:SF0">
    <property type="entry name" value="COATOMER SUBUNIT EPSILON"/>
    <property type="match status" value="1"/>
</dbReference>
<reference evidence="15" key="3">
    <citation type="submission" date="2025-09" db="UniProtKB">
        <authorList>
            <consortium name="Ensembl"/>
        </authorList>
    </citation>
    <scope>IDENTIFICATION</scope>
</reference>
<comment type="subcellular location">
    <subcellularLocation>
        <location evidence="2">Cytoplasmic vesicle</location>
        <location evidence="2">COPI-coated vesicle membrane</location>
        <topology evidence="2">Peripheral membrane protein</topology>
        <orientation evidence="2">Cytoplasmic side</orientation>
    </subcellularLocation>
    <subcellularLocation>
        <location evidence="1">Golgi apparatus membrane</location>
        <topology evidence="1">Peripheral membrane protein</topology>
        <orientation evidence="1">Cytoplasmic side</orientation>
    </subcellularLocation>
</comment>
<keyword evidence="10" id="KW-0333">Golgi apparatus</keyword>
<dbReference type="AlphaFoldDB" id="A0A452F8M5"/>
<evidence type="ECO:0000256" key="3">
    <source>
        <dbReference type="ARBA" id="ARBA00008827"/>
    </source>
</evidence>
<dbReference type="InterPro" id="IPR006822">
    <property type="entry name" value="Coatomer_esu"/>
</dbReference>
<evidence type="ECO:0000256" key="8">
    <source>
        <dbReference type="ARBA" id="ARBA00022892"/>
    </source>
</evidence>
<evidence type="ECO:0000313" key="16">
    <source>
        <dbReference type="Proteomes" id="UP000291000"/>
    </source>
</evidence>
<dbReference type="OMA" id="MIVLSQH"/>
<comment type="subunit">
    <text evidence="4">Oligomeric complex that consists of at least the alpha, beta, beta', gamma, delta, epsilon and zeta subunits.</text>
</comment>
<keyword evidence="16" id="KW-1185">Reference proteome</keyword>
<evidence type="ECO:0000256" key="6">
    <source>
        <dbReference type="ARBA" id="ARBA00022448"/>
    </source>
</evidence>
<dbReference type="InterPro" id="IPR011990">
    <property type="entry name" value="TPR-like_helical_dom_sf"/>
</dbReference>
<keyword evidence="6" id="KW-0813">Transport</keyword>
<evidence type="ECO:0000256" key="1">
    <source>
        <dbReference type="ARBA" id="ARBA00004255"/>
    </source>
</evidence>
<evidence type="ECO:0000256" key="9">
    <source>
        <dbReference type="ARBA" id="ARBA00022927"/>
    </source>
</evidence>
<keyword evidence="8" id="KW-0931">ER-Golgi transport</keyword>
<comment type="similarity">
    <text evidence="3">Belongs to the COPE family.</text>
</comment>
<evidence type="ECO:0000256" key="5">
    <source>
        <dbReference type="ARBA" id="ARBA00015828"/>
    </source>
</evidence>
<evidence type="ECO:0000256" key="4">
    <source>
        <dbReference type="ARBA" id="ARBA00011775"/>
    </source>
</evidence>
<evidence type="ECO:0000256" key="14">
    <source>
        <dbReference type="ARBA" id="ARBA00031602"/>
    </source>
</evidence>
<dbReference type="GO" id="GO:0030126">
    <property type="term" value="C:COPI vesicle coat"/>
    <property type="evidence" value="ECO:0007669"/>
    <property type="project" value="TreeGrafter"/>
</dbReference>
<proteinExistence type="inferred from homology"/>
<keyword evidence="12" id="KW-0968">Cytoplasmic vesicle</keyword>
<organism evidence="15 16">
    <name type="scientific">Capra hircus</name>
    <name type="common">Goat</name>
    <dbReference type="NCBI Taxonomy" id="9925"/>
    <lineage>
        <taxon>Eukaryota</taxon>
        <taxon>Metazoa</taxon>
        <taxon>Chordata</taxon>
        <taxon>Craniata</taxon>
        <taxon>Vertebrata</taxon>
        <taxon>Euteleostomi</taxon>
        <taxon>Mammalia</taxon>
        <taxon>Eutheria</taxon>
        <taxon>Laurasiatheria</taxon>
        <taxon>Artiodactyla</taxon>
        <taxon>Ruminantia</taxon>
        <taxon>Pecora</taxon>
        <taxon>Bovidae</taxon>
        <taxon>Caprinae</taxon>
        <taxon>Capra</taxon>
    </lineage>
</organism>
<keyword evidence="7" id="KW-0963">Cytoplasm</keyword>
<dbReference type="PIRSF" id="PIRSF016478">
    <property type="entry name" value="Coatomer_esu"/>
    <property type="match status" value="1"/>
</dbReference>
<protein>
    <recommendedName>
        <fullName evidence="5">Coatomer subunit epsilon</fullName>
    </recommendedName>
    <alternativeName>
        <fullName evidence="14">Epsilon-coat protein</fullName>
    </alternativeName>
</protein>
<dbReference type="Gene3D" id="1.25.40.10">
    <property type="entry name" value="Tetratricopeptide repeat domain"/>
    <property type="match status" value="1"/>
</dbReference>
<dbReference type="GO" id="GO:0015031">
    <property type="term" value="P:protein transport"/>
    <property type="evidence" value="ECO:0007669"/>
    <property type="project" value="UniProtKB-KW"/>
</dbReference>
<evidence type="ECO:0000256" key="10">
    <source>
        <dbReference type="ARBA" id="ARBA00023034"/>
    </source>
</evidence>
<evidence type="ECO:0000256" key="7">
    <source>
        <dbReference type="ARBA" id="ARBA00022490"/>
    </source>
</evidence>
<dbReference type="GO" id="GO:0099612">
    <property type="term" value="P:protein localization to axon"/>
    <property type="evidence" value="ECO:0007669"/>
    <property type="project" value="Ensembl"/>
</dbReference>
<dbReference type="GeneTree" id="ENSGT00390000003478"/>
<name>A0A452F8M5_CAPHI</name>
<dbReference type="EMBL" id="LWLT01000008">
    <property type="status" value="NOT_ANNOTATED_CDS"/>
    <property type="molecule type" value="Genomic_DNA"/>
</dbReference>
<dbReference type="Pfam" id="PF04733">
    <property type="entry name" value="Coatomer_E"/>
    <property type="match status" value="1"/>
</dbReference>
<gene>
    <name evidence="15" type="primary">COPE</name>
</gene>
<dbReference type="FunFam" id="1.25.40.10:FF:000148">
    <property type="entry name" value="Coatomer subunit epsilon"/>
    <property type="match status" value="1"/>
</dbReference>
<dbReference type="Proteomes" id="UP000291000">
    <property type="component" value="Chromosome 7"/>
</dbReference>
<reference evidence="15 16" key="1">
    <citation type="submission" date="2016-04" db="EMBL/GenBank/DDBJ databases">
        <title>Polished mammalian reference genomes with single-molecule sequencing and chromosome conformation capture applied to the Capra hircus genome.</title>
        <authorList>
            <person name="Bickhart D.M."/>
            <person name="Koren S."/>
            <person name="Rosen B."/>
            <person name="Hastie A."/>
            <person name="Liachko I."/>
            <person name="Sullivan S.T."/>
            <person name="Burton J."/>
            <person name="Sayre B.L."/>
            <person name="Huson H.J."/>
            <person name="Lee J."/>
            <person name="Lam E."/>
            <person name="Kelley C.M."/>
            <person name="Hutchison J.L."/>
            <person name="Zhou Y."/>
            <person name="Sun J."/>
            <person name="Crisa A."/>
            <person name="Schwartz J.C."/>
            <person name="Hammond J.A."/>
            <person name="Schroeder S.G."/>
            <person name="Liu G.E."/>
            <person name="Dunham M."/>
            <person name="Shendure J."/>
            <person name="Sonstegard T.S."/>
            <person name="Phillippy A.M."/>
            <person name="Van Tassell C.P."/>
            <person name="Smith T.P."/>
        </authorList>
    </citation>
    <scope>NUCLEOTIDE SEQUENCE [LARGE SCALE GENOMIC DNA]</scope>
</reference>
<dbReference type="PANTHER" id="PTHR10805">
    <property type="entry name" value="COATOMER SUBUNIT EPSILON"/>
    <property type="match status" value="1"/>
</dbReference>
<evidence type="ECO:0000256" key="12">
    <source>
        <dbReference type="ARBA" id="ARBA00023329"/>
    </source>
</evidence>
<dbReference type="STRING" id="9925.ENSCHIP00000020605"/>
<dbReference type="GO" id="GO:0006888">
    <property type="term" value="P:endoplasmic reticulum to Golgi vesicle-mediated transport"/>
    <property type="evidence" value="ECO:0007669"/>
    <property type="project" value="TreeGrafter"/>
</dbReference>
<dbReference type="GO" id="GO:0005654">
    <property type="term" value="C:nucleoplasm"/>
    <property type="evidence" value="ECO:0007669"/>
    <property type="project" value="Ensembl"/>
</dbReference>
<evidence type="ECO:0000256" key="13">
    <source>
        <dbReference type="ARBA" id="ARBA00025440"/>
    </source>
</evidence>
<keyword evidence="9" id="KW-0653">Protein transport</keyword>